<comment type="subcellular location">
    <subcellularLocation>
        <location evidence="1 6">Cell membrane</location>
        <topology evidence="1 6">Multi-pass membrane protein</topology>
    </subcellularLocation>
</comment>
<dbReference type="PANTHER" id="PTHR12677:SF59">
    <property type="entry name" value="GOLGI APPARATUS MEMBRANE PROTEIN TVP38-RELATED"/>
    <property type="match status" value="1"/>
</dbReference>
<evidence type="ECO:0000256" key="5">
    <source>
        <dbReference type="ARBA" id="ARBA00023136"/>
    </source>
</evidence>
<dbReference type="RefSeq" id="WP_075755688.1">
    <property type="nucleotide sequence ID" value="NZ_LT608335.1"/>
</dbReference>
<keyword evidence="4 6" id="KW-1133">Transmembrane helix</keyword>
<evidence type="ECO:0000256" key="4">
    <source>
        <dbReference type="ARBA" id="ARBA00022989"/>
    </source>
</evidence>
<comment type="similarity">
    <text evidence="6">Belongs to the TVP38/TMEM64 family.</text>
</comment>
<proteinExistence type="inferred from homology"/>
<feature type="domain" description="VTT" evidence="7">
    <location>
        <begin position="77"/>
        <end position="194"/>
    </location>
</feature>
<name>A0A212LR04_9FIRM</name>
<feature type="transmembrane region" description="Helical" evidence="6">
    <location>
        <begin position="137"/>
        <end position="159"/>
    </location>
</feature>
<feature type="transmembrane region" description="Helical" evidence="6">
    <location>
        <begin position="6"/>
        <end position="27"/>
    </location>
</feature>
<evidence type="ECO:0000313" key="8">
    <source>
        <dbReference type="EMBL" id="SCM80025.1"/>
    </source>
</evidence>
<accession>A0A212LR04</accession>
<evidence type="ECO:0000256" key="3">
    <source>
        <dbReference type="ARBA" id="ARBA00022692"/>
    </source>
</evidence>
<evidence type="ECO:0000256" key="2">
    <source>
        <dbReference type="ARBA" id="ARBA00022475"/>
    </source>
</evidence>
<dbReference type="InterPro" id="IPR015414">
    <property type="entry name" value="TMEM64"/>
</dbReference>
<dbReference type="GO" id="GO:0005886">
    <property type="term" value="C:plasma membrane"/>
    <property type="evidence" value="ECO:0007669"/>
    <property type="project" value="UniProtKB-SubCell"/>
</dbReference>
<dbReference type="Pfam" id="PF09335">
    <property type="entry name" value="VTT_dom"/>
    <property type="match status" value="1"/>
</dbReference>
<feature type="transmembrane region" description="Helical" evidence="6">
    <location>
        <begin position="73"/>
        <end position="90"/>
    </location>
</feature>
<feature type="transmembrane region" description="Helical" evidence="6">
    <location>
        <begin position="171"/>
        <end position="192"/>
    </location>
</feature>
<evidence type="ECO:0000256" key="1">
    <source>
        <dbReference type="ARBA" id="ARBA00004651"/>
    </source>
</evidence>
<protein>
    <recommendedName>
        <fullName evidence="6">TVP38/TMEM64 family membrane protein</fullName>
    </recommendedName>
</protein>
<evidence type="ECO:0000256" key="6">
    <source>
        <dbReference type="RuleBase" id="RU366058"/>
    </source>
</evidence>
<keyword evidence="2 6" id="KW-1003">Cell membrane</keyword>
<sequence>MICPKVKLISLAKTGVLGLVVAIYFYLPGVQQFTGEGISYLRSHNFEGLRQFILSYGIWAPVTSIALMTLQSMVPLVPGIIITITNAWIFGWQAGALYSWTGALLGAALDFGIARWYGRPVVERFIGIKYLTLTDKFFKRHGIIAVLITRLIPIIPFKVISYGAGLTKLTVWKFIAATAIGQTPAIVLYSILGQNLSHNLTLVAAITTVLVVAGLIVYYFRDTIDRYIIPPKNK</sequence>
<reference evidence="8" key="1">
    <citation type="submission" date="2016-08" db="EMBL/GenBank/DDBJ databases">
        <authorList>
            <person name="Seilhamer J.J."/>
        </authorList>
    </citation>
    <scope>NUCLEOTIDE SEQUENCE</scope>
    <source>
        <strain evidence="8">86</strain>
    </source>
</reference>
<feature type="transmembrane region" description="Helical" evidence="6">
    <location>
        <begin position="48"/>
        <end position="67"/>
    </location>
</feature>
<gene>
    <name evidence="8" type="primary">ydjZ</name>
    <name evidence="8" type="ORF">KL86SPO_30208</name>
</gene>
<dbReference type="EMBL" id="FMJE01000003">
    <property type="protein sequence ID" value="SCM80025.1"/>
    <property type="molecule type" value="Genomic_DNA"/>
</dbReference>
<organism evidence="8">
    <name type="scientific">uncultured Sporomusa sp</name>
    <dbReference type="NCBI Taxonomy" id="307249"/>
    <lineage>
        <taxon>Bacteria</taxon>
        <taxon>Bacillati</taxon>
        <taxon>Bacillota</taxon>
        <taxon>Negativicutes</taxon>
        <taxon>Selenomonadales</taxon>
        <taxon>Sporomusaceae</taxon>
        <taxon>Sporomusa</taxon>
        <taxon>environmental samples</taxon>
    </lineage>
</organism>
<dbReference type="AlphaFoldDB" id="A0A212LR04"/>
<feature type="transmembrane region" description="Helical" evidence="6">
    <location>
        <begin position="198"/>
        <end position="220"/>
    </location>
</feature>
<evidence type="ECO:0000259" key="7">
    <source>
        <dbReference type="Pfam" id="PF09335"/>
    </source>
</evidence>
<dbReference type="PANTHER" id="PTHR12677">
    <property type="entry name" value="GOLGI APPARATUS MEMBRANE PROTEIN TVP38-RELATED"/>
    <property type="match status" value="1"/>
</dbReference>
<dbReference type="InterPro" id="IPR032816">
    <property type="entry name" value="VTT_dom"/>
</dbReference>
<keyword evidence="5 6" id="KW-0472">Membrane</keyword>
<keyword evidence="3 6" id="KW-0812">Transmembrane</keyword>